<dbReference type="Pfam" id="PF12172">
    <property type="entry name" value="zf-ChsH2"/>
    <property type="match status" value="1"/>
</dbReference>
<keyword evidence="4" id="KW-1185">Reference proteome</keyword>
<evidence type="ECO:0000313" key="4">
    <source>
        <dbReference type="Proteomes" id="UP000502035"/>
    </source>
</evidence>
<proteinExistence type="predicted"/>
<evidence type="ECO:0000313" key="3">
    <source>
        <dbReference type="EMBL" id="QIK74245.1"/>
    </source>
</evidence>
<reference evidence="3 4" key="1">
    <citation type="submission" date="2020-03" db="EMBL/GenBank/DDBJ databases">
        <title>Nocardioides sp. nov., isolated from fish.</title>
        <authorList>
            <person name="Hyun D.-W."/>
            <person name="Bae J.-W."/>
        </authorList>
    </citation>
    <scope>NUCLEOTIDE SEQUENCE [LARGE SCALE GENOMIC DNA]</scope>
    <source>
        <strain evidence="3 4">HDW12A</strain>
    </source>
</reference>
<dbReference type="Pfam" id="PF01796">
    <property type="entry name" value="OB_ChsH2_C"/>
    <property type="match status" value="1"/>
</dbReference>
<sequence length="150" mass="16148">MAMTVTPVIEGWFSTGERPALLGSACTSCRTVYFPPVGGFCRSPVCEGVGFESVELGRRGRVWSYTDAQYQPPPPYIAAHEVHVPFALAAVELPEGLVVLGQVADGFGVAELSVGAVVELVVETLYADESGERTIWRWKPVVDDGDEETS</sequence>
<dbReference type="Proteomes" id="UP000502035">
    <property type="component" value="Chromosome"/>
</dbReference>
<feature type="domain" description="ChsH2 C-terminal OB-fold" evidence="1">
    <location>
        <begin position="54"/>
        <end position="122"/>
    </location>
</feature>
<dbReference type="InterPro" id="IPR002878">
    <property type="entry name" value="ChsH2_C"/>
</dbReference>
<feature type="domain" description="ChsH2 rubredoxin-like zinc ribbon" evidence="2">
    <location>
        <begin position="17"/>
        <end position="47"/>
    </location>
</feature>
<dbReference type="InterPro" id="IPR022002">
    <property type="entry name" value="ChsH2_Znr"/>
</dbReference>
<dbReference type="InterPro" id="IPR012340">
    <property type="entry name" value="NA-bd_OB-fold"/>
</dbReference>
<evidence type="ECO:0000259" key="1">
    <source>
        <dbReference type="Pfam" id="PF01796"/>
    </source>
</evidence>
<dbReference type="InterPro" id="IPR052513">
    <property type="entry name" value="Thioester_dehydratase-like"/>
</dbReference>
<dbReference type="KEGG" id="npi:G7071_01115"/>
<name>A0A6G7YBR8_9ACTN</name>
<gene>
    <name evidence="3" type="ORF">G7071_01115</name>
</gene>
<dbReference type="AlphaFoldDB" id="A0A6G7YBR8"/>
<protein>
    <submittedName>
        <fullName evidence="3">Benzoylsuccinyl-CoA thiolase</fullName>
    </submittedName>
</protein>
<dbReference type="SUPFAM" id="SSF50249">
    <property type="entry name" value="Nucleic acid-binding proteins"/>
    <property type="match status" value="1"/>
</dbReference>
<dbReference type="PANTHER" id="PTHR34075">
    <property type="entry name" value="BLR3430 PROTEIN"/>
    <property type="match status" value="1"/>
</dbReference>
<dbReference type="PANTHER" id="PTHR34075:SF5">
    <property type="entry name" value="BLR3430 PROTEIN"/>
    <property type="match status" value="1"/>
</dbReference>
<organism evidence="3 4">
    <name type="scientific">Nocardioides piscis</name>
    <dbReference type="NCBI Taxonomy" id="2714938"/>
    <lineage>
        <taxon>Bacteria</taxon>
        <taxon>Bacillati</taxon>
        <taxon>Actinomycetota</taxon>
        <taxon>Actinomycetes</taxon>
        <taxon>Propionibacteriales</taxon>
        <taxon>Nocardioidaceae</taxon>
        <taxon>Nocardioides</taxon>
    </lineage>
</organism>
<evidence type="ECO:0000259" key="2">
    <source>
        <dbReference type="Pfam" id="PF12172"/>
    </source>
</evidence>
<accession>A0A6G7YBR8</accession>
<dbReference type="EMBL" id="CP049866">
    <property type="protein sequence ID" value="QIK74245.1"/>
    <property type="molecule type" value="Genomic_DNA"/>
</dbReference>